<dbReference type="STRING" id="301148.B4135_1061"/>
<dbReference type="InterPro" id="IPR013830">
    <property type="entry name" value="SGNH_hydro"/>
</dbReference>
<dbReference type="InterPro" id="IPR036514">
    <property type="entry name" value="SGNH_hydro_sf"/>
</dbReference>
<dbReference type="PANTHER" id="PTHR30383:SF27">
    <property type="entry name" value="SPORE GERMINATION LIPASE LIPC"/>
    <property type="match status" value="1"/>
</dbReference>
<dbReference type="InterPro" id="IPR051532">
    <property type="entry name" value="Ester_Hydrolysis_Enzymes"/>
</dbReference>
<dbReference type="Gene3D" id="3.40.50.1110">
    <property type="entry name" value="SGNH hydrolase"/>
    <property type="match status" value="1"/>
</dbReference>
<evidence type="ECO:0000256" key="1">
    <source>
        <dbReference type="SAM" id="Phobius"/>
    </source>
</evidence>
<dbReference type="GO" id="GO:0004622">
    <property type="term" value="F:phosphatidylcholine lysophospholipase activity"/>
    <property type="evidence" value="ECO:0007669"/>
    <property type="project" value="TreeGrafter"/>
</dbReference>
<reference evidence="3 4" key="1">
    <citation type="submission" date="2016-01" db="EMBL/GenBank/DDBJ databases">
        <title>Draft Genome Sequences of Seven Thermophilic Sporeformers Isolated from Foods.</title>
        <authorList>
            <person name="Berendsen E.M."/>
            <person name="Wells-Bennik M.H."/>
            <person name="Krawcyk A.O."/>
            <person name="De Jong A."/>
            <person name="Holsappel S."/>
            <person name="Eijlander R.T."/>
            <person name="Kuipers O.P."/>
        </authorList>
    </citation>
    <scope>NUCLEOTIDE SEQUENCE [LARGE SCALE GENOMIC DNA]</scope>
    <source>
        <strain evidence="3 4">B4135</strain>
    </source>
</reference>
<feature type="domain" description="SGNH hydrolase-type esterase" evidence="2">
    <location>
        <begin position="88"/>
        <end position="280"/>
    </location>
</feature>
<keyword evidence="1" id="KW-0472">Membrane</keyword>
<keyword evidence="1" id="KW-0812">Transmembrane</keyword>
<gene>
    <name evidence="3" type="ORF">B4135_1061</name>
</gene>
<dbReference type="PANTHER" id="PTHR30383">
    <property type="entry name" value="THIOESTERASE 1/PROTEASE 1/LYSOPHOSPHOLIPASE L1"/>
    <property type="match status" value="1"/>
</dbReference>
<dbReference type="Proteomes" id="UP000075683">
    <property type="component" value="Unassembled WGS sequence"/>
</dbReference>
<keyword evidence="1" id="KW-1133">Transmembrane helix</keyword>
<protein>
    <recommendedName>
        <fullName evidence="2">SGNH hydrolase-type esterase domain-containing protein</fullName>
    </recommendedName>
</protein>
<accession>A0A150MEL4</accession>
<sequence>MTIRGNRIFFTHESVVEKMIGMRRSCPLRAVRIAISAVLILSFVLLPGCSGRGQAGLHPGAEWAGAENRLLKGGIPADFFPVSVQIAALGDSLTKGTGDESGQGGYLPVLERKMEGLRGIRKVSAQNFAVNGLTSGGLLSMLKEERVVRAVKEADLICLSIGGNDLVAAAKESFRTFNLEIFESERKLFEERLNEILRRLKDVNPRAAILYIGLYNPFASRLPEMEALNGIVGDWNRAAERTASRYESVRFVDIAGIFRSGQRDFLAGDSFHPNREGYERIGEKAFAAFKAEFYGTPDEE</sequence>
<evidence type="ECO:0000259" key="2">
    <source>
        <dbReference type="Pfam" id="PF13472"/>
    </source>
</evidence>
<proteinExistence type="predicted"/>
<evidence type="ECO:0000313" key="3">
    <source>
        <dbReference type="EMBL" id="KYD22838.1"/>
    </source>
</evidence>
<dbReference type="SUPFAM" id="SSF52266">
    <property type="entry name" value="SGNH hydrolase"/>
    <property type="match status" value="1"/>
</dbReference>
<feature type="transmembrane region" description="Helical" evidence="1">
    <location>
        <begin position="28"/>
        <end position="46"/>
    </location>
</feature>
<dbReference type="EMBL" id="LQYT01000006">
    <property type="protein sequence ID" value="KYD22838.1"/>
    <property type="molecule type" value="Genomic_DNA"/>
</dbReference>
<comment type="caution">
    <text evidence="3">The sequence shown here is derived from an EMBL/GenBank/DDBJ whole genome shotgun (WGS) entry which is preliminary data.</text>
</comment>
<name>A0A150MEL4_9BACI</name>
<evidence type="ECO:0000313" key="4">
    <source>
        <dbReference type="Proteomes" id="UP000075683"/>
    </source>
</evidence>
<organism evidence="3 4">
    <name type="scientific">Caldibacillus debilis</name>
    <dbReference type="NCBI Taxonomy" id="301148"/>
    <lineage>
        <taxon>Bacteria</taxon>
        <taxon>Bacillati</taxon>
        <taxon>Bacillota</taxon>
        <taxon>Bacilli</taxon>
        <taxon>Bacillales</taxon>
        <taxon>Bacillaceae</taxon>
        <taxon>Caldibacillus</taxon>
    </lineage>
</organism>
<dbReference type="Pfam" id="PF13472">
    <property type="entry name" value="Lipase_GDSL_2"/>
    <property type="match status" value="1"/>
</dbReference>
<dbReference type="AlphaFoldDB" id="A0A150MEL4"/>